<evidence type="ECO:0000256" key="7">
    <source>
        <dbReference type="ARBA" id="ARBA00048169"/>
    </source>
</evidence>
<feature type="domain" description="Porphobilinogen deaminase C-terminal" evidence="10">
    <location>
        <begin position="223"/>
        <end position="273"/>
    </location>
</feature>
<dbReference type="AlphaFoldDB" id="A0A5B1CI15"/>
<comment type="caution">
    <text evidence="11">The sequence shown here is derived from an EMBL/GenBank/DDBJ whole genome shotgun (WGS) entry which is preliminary data.</text>
</comment>
<dbReference type="PANTHER" id="PTHR11557">
    <property type="entry name" value="PORPHOBILINOGEN DEAMINASE"/>
    <property type="match status" value="1"/>
</dbReference>
<evidence type="ECO:0000256" key="3">
    <source>
        <dbReference type="ARBA" id="ARBA00005638"/>
    </source>
</evidence>
<evidence type="ECO:0000259" key="9">
    <source>
        <dbReference type="Pfam" id="PF01379"/>
    </source>
</evidence>
<dbReference type="Proteomes" id="UP000322699">
    <property type="component" value="Unassembled WGS sequence"/>
</dbReference>
<feature type="domain" description="Porphobilinogen deaminase N-terminal" evidence="9">
    <location>
        <begin position="5"/>
        <end position="207"/>
    </location>
</feature>
<dbReference type="PANTHER" id="PTHR11557:SF0">
    <property type="entry name" value="PORPHOBILINOGEN DEAMINASE"/>
    <property type="match status" value="1"/>
</dbReference>
<evidence type="ECO:0000256" key="5">
    <source>
        <dbReference type="ARBA" id="ARBA00022679"/>
    </source>
</evidence>
<organism evidence="11 12">
    <name type="scientific">Rubripirellula obstinata</name>
    <dbReference type="NCBI Taxonomy" id="406547"/>
    <lineage>
        <taxon>Bacteria</taxon>
        <taxon>Pseudomonadati</taxon>
        <taxon>Planctomycetota</taxon>
        <taxon>Planctomycetia</taxon>
        <taxon>Pirellulales</taxon>
        <taxon>Pirellulaceae</taxon>
        <taxon>Rubripirellula</taxon>
    </lineage>
</organism>
<comment type="similarity">
    <text evidence="3 8">Belongs to the HMBS family.</text>
</comment>
<dbReference type="Gene3D" id="3.40.190.10">
    <property type="entry name" value="Periplasmic binding protein-like II"/>
    <property type="match status" value="2"/>
</dbReference>
<comment type="miscellaneous">
    <text evidence="8">The porphobilinogen subunits are added to the dipyrromethane group.</text>
</comment>
<evidence type="ECO:0000256" key="2">
    <source>
        <dbReference type="ARBA" id="ARBA00004735"/>
    </source>
</evidence>
<dbReference type="GO" id="GO:0004418">
    <property type="term" value="F:hydroxymethylbilane synthase activity"/>
    <property type="evidence" value="ECO:0007669"/>
    <property type="project" value="UniProtKB-UniRule"/>
</dbReference>
<dbReference type="InterPro" id="IPR022417">
    <property type="entry name" value="Porphobilin_deaminase_N"/>
</dbReference>
<dbReference type="GO" id="GO:0005737">
    <property type="term" value="C:cytoplasm"/>
    <property type="evidence" value="ECO:0007669"/>
    <property type="project" value="UniProtKB-UniRule"/>
</dbReference>
<dbReference type="Pfam" id="PF01379">
    <property type="entry name" value="Porphobil_deam"/>
    <property type="match status" value="1"/>
</dbReference>
<evidence type="ECO:0000313" key="12">
    <source>
        <dbReference type="Proteomes" id="UP000322699"/>
    </source>
</evidence>
<sequence length="305" mass="33062">MIPALRIATRQSPLALWQAKHVAALLMENGIESVLVPLVSSGDVDMTPIDGTRQVGVFTKRIQRALLDDEADVAVHSLKDLPTEPDDRLKLAAVPTRETVVDSLVSKEAWSLADLPPQARVGTGSRRRAAQLLSLRPDLNVMSIRGNVQTRLAKLDDGEFDAIMLAEAGILRLEMHDLSRYTFSLDEMLPAPGQGALGIEVRAGDTRSFDAVNQLDHMPTRMAVTAERRLLSALHGGCLAPIAAHAILEDTQLKLATVVLTQQGDRRLDNSDSVDAGTDNAAEHLADSISRLLIDQGAIEMIRPD</sequence>
<reference evidence="11 12" key="1">
    <citation type="submission" date="2019-08" db="EMBL/GenBank/DDBJ databases">
        <title>Deep-cultivation of Planctomycetes and their phenomic and genomic characterization uncovers novel biology.</title>
        <authorList>
            <person name="Wiegand S."/>
            <person name="Jogler M."/>
            <person name="Boedeker C."/>
            <person name="Pinto D."/>
            <person name="Vollmers J."/>
            <person name="Rivas-Marin E."/>
            <person name="Kohn T."/>
            <person name="Peeters S.H."/>
            <person name="Heuer A."/>
            <person name="Rast P."/>
            <person name="Oberbeckmann S."/>
            <person name="Bunk B."/>
            <person name="Jeske O."/>
            <person name="Meyerdierks A."/>
            <person name="Storesund J.E."/>
            <person name="Kallscheuer N."/>
            <person name="Luecker S."/>
            <person name="Lage O.M."/>
            <person name="Pohl T."/>
            <person name="Merkel B.J."/>
            <person name="Hornburger P."/>
            <person name="Mueller R.-W."/>
            <person name="Bruemmer F."/>
            <person name="Labrenz M."/>
            <person name="Spormann A.M."/>
            <person name="Op Den Camp H."/>
            <person name="Overmann J."/>
            <person name="Amann R."/>
            <person name="Jetten M.S.M."/>
            <person name="Mascher T."/>
            <person name="Medema M.H."/>
            <person name="Devos D.P."/>
            <person name="Kaster A.-K."/>
            <person name="Ovreas L."/>
            <person name="Rohde M."/>
            <person name="Galperin M.Y."/>
            <person name="Jogler C."/>
        </authorList>
    </citation>
    <scope>NUCLEOTIDE SEQUENCE [LARGE SCALE GENOMIC DNA]</scope>
    <source>
        <strain evidence="11 12">LF1</strain>
    </source>
</reference>
<dbReference type="FunFam" id="3.40.190.10:FF:000005">
    <property type="entry name" value="Porphobilinogen deaminase"/>
    <property type="match status" value="1"/>
</dbReference>
<feature type="modified residue" description="S-(dipyrrolylmethanemethyl)cysteine" evidence="8">
    <location>
        <position position="238"/>
    </location>
</feature>
<dbReference type="EMBL" id="VRLW01000001">
    <property type="protein sequence ID" value="KAA1259220.1"/>
    <property type="molecule type" value="Genomic_DNA"/>
</dbReference>
<keyword evidence="12" id="KW-1185">Reference proteome</keyword>
<comment type="pathway">
    <text evidence="2">Porphyrin-containing compound metabolism; protoporphyrin-IX biosynthesis; coproporphyrinogen-III from 5-aminolevulinate: step 2/4.</text>
</comment>
<dbReference type="PROSITE" id="PS00533">
    <property type="entry name" value="PORPHOBILINOGEN_DEAM"/>
    <property type="match status" value="1"/>
</dbReference>
<dbReference type="SUPFAM" id="SSF53850">
    <property type="entry name" value="Periplasmic binding protein-like II"/>
    <property type="match status" value="1"/>
</dbReference>
<dbReference type="InterPro" id="IPR022419">
    <property type="entry name" value="Porphobilin_deaminase_cofac_BS"/>
</dbReference>
<evidence type="ECO:0000256" key="8">
    <source>
        <dbReference type="HAMAP-Rule" id="MF_00260"/>
    </source>
</evidence>
<accession>A0A5B1CI15</accession>
<comment type="cofactor">
    <cofactor evidence="8">
        <name>dipyrromethane</name>
        <dbReference type="ChEBI" id="CHEBI:60342"/>
    </cofactor>
    <text evidence="8">Binds 1 dipyrromethane group covalently.</text>
</comment>
<comment type="catalytic activity">
    <reaction evidence="7 8">
        <text>4 porphobilinogen + H2O = hydroxymethylbilane + 4 NH4(+)</text>
        <dbReference type="Rhea" id="RHEA:13185"/>
        <dbReference type="ChEBI" id="CHEBI:15377"/>
        <dbReference type="ChEBI" id="CHEBI:28938"/>
        <dbReference type="ChEBI" id="CHEBI:57845"/>
        <dbReference type="ChEBI" id="CHEBI:58126"/>
        <dbReference type="EC" id="2.5.1.61"/>
    </reaction>
</comment>
<dbReference type="InterPro" id="IPR000860">
    <property type="entry name" value="HemC"/>
</dbReference>
<dbReference type="HAMAP" id="MF_00260">
    <property type="entry name" value="Porphobil_deam"/>
    <property type="match status" value="1"/>
</dbReference>
<proteinExistence type="inferred from homology"/>
<evidence type="ECO:0000313" key="11">
    <source>
        <dbReference type="EMBL" id="KAA1259220.1"/>
    </source>
</evidence>
<dbReference type="OrthoDB" id="9810298at2"/>
<protein>
    <recommendedName>
        <fullName evidence="8">Porphobilinogen deaminase</fullName>
        <shortName evidence="8">PBG</shortName>
        <ecNumber evidence="8">2.5.1.61</ecNumber>
    </recommendedName>
    <alternativeName>
        <fullName evidence="8">Hydroxymethylbilane synthase</fullName>
        <shortName evidence="8">HMBS</shortName>
    </alternativeName>
    <alternativeName>
        <fullName evidence="8">Pre-uroporphyrinogen synthase</fullName>
    </alternativeName>
</protein>
<dbReference type="EC" id="2.5.1.61" evidence="8"/>
<evidence type="ECO:0000256" key="4">
    <source>
        <dbReference type="ARBA" id="ARBA00011245"/>
    </source>
</evidence>
<dbReference type="Pfam" id="PF03900">
    <property type="entry name" value="Porphobil_deamC"/>
    <property type="match status" value="1"/>
</dbReference>
<evidence type="ECO:0000256" key="6">
    <source>
        <dbReference type="ARBA" id="ARBA00023244"/>
    </source>
</evidence>
<dbReference type="SUPFAM" id="SSF54782">
    <property type="entry name" value="Porphobilinogen deaminase (hydroxymethylbilane synthase), C-terminal domain"/>
    <property type="match status" value="1"/>
</dbReference>
<dbReference type="GO" id="GO:0006782">
    <property type="term" value="P:protoporphyrinogen IX biosynthetic process"/>
    <property type="evidence" value="ECO:0007669"/>
    <property type="project" value="UniProtKB-UniRule"/>
</dbReference>
<keyword evidence="6 8" id="KW-0627">Porphyrin biosynthesis</keyword>
<evidence type="ECO:0000259" key="10">
    <source>
        <dbReference type="Pfam" id="PF03900"/>
    </source>
</evidence>
<comment type="function">
    <text evidence="1 8">Tetrapolymerization of the monopyrrole PBG into the hydroxymethylbilane pre-uroporphyrinogen in several discrete steps.</text>
</comment>
<dbReference type="InterPro" id="IPR036803">
    <property type="entry name" value="Porphobilinogen_deaminase_C_sf"/>
</dbReference>
<name>A0A5B1CI15_9BACT</name>
<dbReference type="InterPro" id="IPR022418">
    <property type="entry name" value="Porphobilinogen_deaminase_C"/>
</dbReference>
<gene>
    <name evidence="8 11" type="primary">hemC</name>
    <name evidence="11" type="ORF">LF1_17490</name>
</gene>
<evidence type="ECO:0000256" key="1">
    <source>
        <dbReference type="ARBA" id="ARBA00002869"/>
    </source>
</evidence>
<dbReference type="NCBIfam" id="TIGR00212">
    <property type="entry name" value="hemC"/>
    <property type="match status" value="1"/>
</dbReference>
<dbReference type="Gene3D" id="3.30.160.40">
    <property type="entry name" value="Porphobilinogen deaminase, C-terminal domain"/>
    <property type="match status" value="1"/>
</dbReference>
<dbReference type="PRINTS" id="PR00151">
    <property type="entry name" value="PORPHBDMNASE"/>
</dbReference>
<dbReference type="RefSeq" id="WP_084422426.1">
    <property type="nucleotide sequence ID" value="NZ_LWSK01000016.1"/>
</dbReference>
<dbReference type="PIRSF" id="PIRSF001438">
    <property type="entry name" value="4pyrrol_synth_OHMeBilane_synth"/>
    <property type="match status" value="1"/>
</dbReference>
<comment type="subunit">
    <text evidence="4 8">Monomer.</text>
</comment>
<keyword evidence="5 8" id="KW-0808">Transferase</keyword>